<evidence type="ECO:0000256" key="4">
    <source>
        <dbReference type="ARBA" id="ARBA00022553"/>
    </source>
</evidence>
<dbReference type="EMBL" id="JAGXEW010000012">
    <property type="protein sequence ID" value="KAK1165733.1"/>
    <property type="molecule type" value="Genomic_DNA"/>
</dbReference>
<dbReference type="Proteomes" id="UP001230051">
    <property type="component" value="Unassembled WGS sequence"/>
</dbReference>
<evidence type="ECO:0000256" key="5">
    <source>
        <dbReference type="ARBA" id="ARBA00023203"/>
    </source>
</evidence>
<keyword evidence="3" id="KW-0963">Cytoplasm</keyword>
<evidence type="ECO:0000256" key="7">
    <source>
        <dbReference type="ARBA" id="ARBA00025213"/>
    </source>
</evidence>
<dbReference type="GO" id="GO:0031344">
    <property type="term" value="P:regulation of cell projection organization"/>
    <property type="evidence" value="ECO:0007669"/>
    <property type="project" value="TreeGrafter"/>
</dbReference>
<dbReference type="PANTHER" id="PTHR47137:SF1">
    <property type="entry name" value="ERMIN"/>
    <property type="match status" value="1"/>
</dbReference>
<feature type="region of interest" description="Disordered" evidence="10">
    <location>
        <begin position="74"/>
        <end position="182"/>
    </location>
</feature>
<keyword evidence="6" id="KW-0206">Cytoskeleton</keyword>
<dbReference type="GO" id="GO:0005938">
    <property type="term" value="C:cell cortex"/>
    <property type="evidence" value="ECO:0007669"/>
    <property type="project" value="TreeGrafter"/>
</dbReference>
<dbReference type="Gene3D" id="6.10.360.10">
    <property type="match status" value="1"/>
</dbReference>
<dbReference type="GO" id="GO:0007015">
    <property type="term" value="P:actin filament organization"/>
    <property type="evidence" value="ECO:0007669"/>
    <property type="project" value="InterPro"/>
</dbReference>
<dbReference type="GO" id="GO:0070062">
    <property type="term" value="C:extracellular exosome"/>
    <property type="evidence" value="ECO:0007669"/>
    <property type="project" value="TreeGrafter"/>
</dbReference>
<dbReference type="SUPFAM" id="SSF48678">
    <property type="entry name" value="Moesin tail domain"/>
    <property type="match status" value="1"/>
</dbReference>
<feature type="compositionally biased region" description="Basic and acidic residues" evidence="10">
    <location>
        <begin position="234"/>
        <end position="247"/>
    </location>
</feature>
<feature type="compositionally biased region" description="Basic and acidic residues" evidence="10">
    <location>
        <begin position="112"/>
        <end position="122"/>
    </location>
</feature>
<keyword evidence="5" id="KW-0009">Actin-binding</keyword>
<evidence type="ECO:0000256" key="3">
    <source>
        <dbReference type="ARBA" id="ARBA00022490"/>
    </source>
</evidence>
<evidence type="ECO:0000313" key="12">
    <source>
        <dbReference type="Proteomes" id="UP001230051"/>
    </source>
</evidence>
<feature type="compositionally biased region" description="Basic and acidic residues" evidence="10">
    <location>
        <begin position="399"/>
        <end position="410"/>
    </location>
</feature>
<dbReference type="GO" id="GO:0033270">
    <property type="term" value="C:paranode region of axon"/>
    <property type="evidence" value="ECO:0007669"/>
    <property type="project" value="TreeGrafter"/>
</dbReference>
<protein>
    <recommendedName>
        <fullName evidence="8">Ermin</fullName>
    </recommendedName>
    <alternativeName>
        <fullName evidence="9">Juxtanodin</fullName>
    </alternativeName>
</protein>
<feature type="compositionally biased region" description="Low complexity" evidence="10">
    <location>
        <begin position="356"/>
        <end position="366"/>
    </location>
</feature>
<evidence type="ECO:0000313" key="11">
    <source>
        <dbReference type="EMBL" id="KAK1165733.1"/>
    </source>
</evidence>
<evidence type="ECO:0000256" key="2">
    <source>
        <dbReference type="ARBA" id="ARBA00011216"/>
    </source>
</evidence>
<evidence type="ECO:0000256" key="6">
    <source>
        <dbReference type="ARBA" id="ARBA00023212"/>
    </source>
</evidence>
<evidence type="ECO:0000256" key="10">
    <source>
        <dbReference type="SAM" id="MobiDB-lite"/>
    </source>
</evidence>
<feature type="compositionally biased region" description="Polar residues" evidence="10">
    <location>
        <begin position="219"/>
        <end position="233"/>
    </location>
</feature>
<dbReference type="GO" id="GO:0043209">
    <property type="term" value="C:myelin sheath"/>
    <property type="evidence" value="ECO:0007669"/>
    <property type="project" value="TreeGrafter"/>
</dbReference>
<dbReference type="AlphaFoldDB" id="A0AAD8DD56"/>
<dbReference type="GO" id="GO:0043025">
    <property type="term" value="C:neuronal cell body"/>
    <property type="evidence" value="ECO:0007669"/>
    <property type="project" value="TreeGrafter"/>
</dbReference>
<keyword evidence="12" id="KW-1185">Reference proteome</keyword>
<reference evidence="11" key="1">
    <citation type="submission" date="2022-02" db="EMBL/GenBank/DDBJ databases">
        <title>Atlantic sturgeon de novo genome assembly.</title>
        <authorList>
            <person name="Stock M."/>
            <person name="Klopp C."/>
            <person name="Guiguen Y."/>
            <person name="Cabau C."/>
            <person name="Parinello H."/>
            <person name="Santidrian Yebra-Pimentel E."/>
            <person name="Kuhl H."/>
            <person name="Dirks R.P."/>
            <person name="Guessner J."/>
            <person name="Wuertz S."/>
            <person name="Du K."/>
            <person name="Schartl M."/>
        </authorList>
    </citation>
    <scope>NUCLEOTIDE SEQUENCE</scope>
    <source>
        <strain evidence="11">STURGEONOMICS-FGT-2020</strain>
        <tissue evidence="11">Whole blood</tissue>
    </source>
</reference>
<dbReference type="GO" id="GO:0008360">
    <property type="term" value="P:regulation of cell shape"/>
    <property type="evidence" value="ECO:0007669"/>
    <property type="project" value="InterPro"/>
</dbReference>
<sequence>MAAEATNIANATELEGNTITEFHSQVVETIGGMGDAIKVVQPENAEVDINTTLSDADTTTPATDADVIAPVSDAEVSEPAMHSDVTSPESDSNVSTSAPDADLTEPESNAEVSEHISDDPKSDASPPDAEADVTEPATDVETNQSYTQVSKPEAEVTESVSDADLFASEPKSTAGSDADVAAPALDPKAIAPLIITPASDAGVFAPVSVDDEQEKNTETETAPSESQPQTVVEQNRKEAPVKKKEETAAVVEDTSIPEPLPLETHEKQQEEEHVEEAIPEPVKEVSQVNGDEEAMAAEEPPEADSAGWEEATGEQMEDQDICQEEPLEGSQDDNDEMVSWDGTKHENGSQDSQSTSPIPGSQSSGEISGGGKKPDINKHSSSKYNTVSYRKIRRGNTKQRIDEFESMMHA</sequence>
<feature type="compositionally biased region" description="Acidic residues" evidence="10">
    <location>
        <begin position="311"/>
        <end position="338"/>
    </location>
</feature>
<comment type="subcellular location">
    <subcellularLocation>
        <location evidence="1">Cytoplasm</location>
        <location evidence="1">Cytoskeleton</location>
    </subcellularLocation>
</comment>
<evidence type="ECO:0000256" key="9">
    <source>
        <dbReference type="ARBA" id="ARBA00031224"/>
    </source>
</evidence>
<feature type="compositionally biased region" description="Acidic residues" evidence="10">
    <location>
        <begin position="290"/>
        <end position="302"/>
    </location>
</feature>
<dbReference type="PANTHER" id="PTHR47137">
    <property type="entry name" value="ERMIN"/>
    <property type="match status" value="1"/>
</dbReference>
<feature type="region of interest" description="Disordered" evidence="10">
    <location>
        <begin position="206"/>
        <end position="410"/>
    </location>
</feature>
<proteinExistence type="predicted"/>
<dbReference type="GO" id="GO:0051015">
    <property type="term" value="F:actin filament binding"/>
    <property type="evidence" value="ECO:0007669"/>
    <property type="project" value="InterPro"/>
</dbReference>
<name>A0AAD8DD56_ACIOX</name>
<dbReference type="GO" id="GO:0030175">
    <property type="term" value="C:filopodium"/>
    <property type="evidence" value="ECO:0007669"/>
    <property type="project" value="TreeGrafter"/>
</dbReference>
<comment type="function">
    <text evidence="7">Plays a role in cytoskeletal rearrangements during the late wrapping and/or compaction phases of myelinogenesis as well as in maintenance and stability of myelin sheath in the adult. May play an important role in late-stage oligodendroglia maturation, myelin/Ranvier node formation during CNS development, and in the maintenance and plasticity of related structures in the mature CNS.</text>
</comment>
<accession>A0AAD8DD56</accession>
<dbReference type="GO" id="GO:0033269">
    <property type="term" value="C:internode region of axon"/>
    <property type="evidence" value="ECO:0007669"/>
    <property type="project" value="TreeGrafter"/>
</dbReference>
<feature type="compositionally biased region" description="Polar residues" evidence="10">
    <location>
        <begin position="140"/>
        <end position="150"/>
    </location>
</feature>
<evidence type="ECO:0000256" key="8">
    <source>
        <dbReference type="ARBA" id="ARBA00026168"/>
    </source>
</evidence>
<dbReference type="InterPro" id="IPR008954">
    <property type="entry name" value="Moesin_tail_sf"/>
</dbReference>
<keyword evidence="4" id="KW-0597">Phosphoprotein</keyword>
<gene>
    <name evidence="11" type="primary">ERMN</name>
    <name evidence="11" type="ORF">AOXY_G14343</name>
</gene>
<organism evidence="11 12">
    <name type="scientific">Acipenser oxyrinchus oxyrinchus</name>
    <dbReference type="NCBI Taxonomy" id="40147"/>
    <lineage>
        <taxon>Eukaryota</taxon>
        <taxon>Metazoa</taxon>
        <taxon>Chordata</taxon>
        <taxon>Craniata</taxon>
        <taxon>Vertebrata</taxon>
        <taxon>Euteleostomi</taxon>
        <taxon>Actinopterygii</taxon>
        <taxon>Chondrostei</taxon>
        <taxon>Acipenseriformes</taxon>
        <taxon>Acipenseridae</taxon>
        <taxon>Acipenser</taxon>
    </lineage>
</organism>
<dbReference type="InterPro" id="IPR045346">
    <property type="entry name" value="Ermin"/>
</dbReference>
<dbReference type="Pfam" id="PF20491">
    <property type="entry name" value="Ermin"/>
    <property type="match status" value="1"/>
</dbReference>
<comment type="subunit">
    <text evidence="2">Binds actin.</text>
</comment>
<comment type="caution">
    <text evidence="11">The sequence shown here is derived from an EMBL/GenBank/DDBJ whole genome shotgun (WGS) entry which is preliminary data.</text>
</comment>
<dbReference type="GO" id="GO:0005856">
    <property type="term" value="C:cytoskeleton"/>
    <property type="evidence" value="ECO:0007669"/>
    <property type="project" value="UniProtKB-SubCell"/>
</dbReference>
<evidence type="ECO:0000256" key="1">
    <source>
        <dbReference type="ARBA" id="ARBA00004245"/>
    </source>
</evidence>
<dbReference type="GO" id="GO:0001763">
    <property type="term" value="P:morphogenesis of a branching structure"/>
    <property type="evidence" value="ECO:0007669"/>
    <property type="project" value="TreeGrafter"/>
</dbReference>
<feature type="compositionally biased region" description="Polar residues" evidence="10">
    <location>
        <begin position="84"/>
        <end position="98"/>
    </location>
</feature>